<dbReference type="Pfam" id="PF03932">
    <property type="entry name" value="CutC"/>
    <property type="match status" value="1"/>
</dbReference>
<dbReference type="Proteomes" id="UP000319257">
    <property type="component" value="Unassembled WGS sequence"/>
</dbReference>
<keyword evidence="5" id="KW-1185">Reference proteome</keyword>
<evidence type="ECO:0000313" key="4">
    <source>
        <dbReference type="EMBL" id="TPX17272.1"/>
    </source>
</evidence>
<dbReference type="Gene3D" id="3.20.20.380">
    <property type="entry name" value="Copper homeostasis (CutC) domain"/>
    <property type="match status" value="1"/>
</dbReference>
<dbReference type="RefSeq" id="XP_030998983.1">
    <property type="nucleotide sequence ID" value="XM_031135083.1"/>
</dbReference>
<comment type="caution">
    <text evidence="4">The sequence shown here is derived from an EMBL/GenBank/DDBJ whole genome shotgun (WGS) entry which is preliminary data.</text>
</comment>
<evidence type="ECO:0000256" key="2">
    <source>
        <dbReference type="ARBA" id="ARBA00019014"/>
    </source>
</evidence>
<dbReference type="InParanoid" id="A0A507B4T2"/>
<feature type="region of interest" description="Disordered" evidence="3">
    <location>
        <begin position="101"/>
        <end position="290"/>
    </location>
</feature>
<dbReference type="EMBL" id="SKBQ01000148">
    <property type="protein sequence ID" value="TPX17272.1"/>
    <property type="molecule type" value="Genomic_DNA"/>
</dbReference>
<comment type="similarity">
    <text evidence="1">Belongs to the CutC family.</text>
</comment>
<dbReference type="SUPFAM" id="SSF110395">
    <property type="entry name" value="CutC-like"/>
    <property type="match status" value="1"/>
</dbReference>
<proteinExistence type="inferred from homology"/>
<dbReference type="PANTHER" id="PTHR12598">
    <property type="entry name" value="COPPER HOMEOSTASIS PROTEIN CUTC"/>
    <property type="match status" value="1"/>
</dbReference>
<evidence type="ECO:0000256" key="3">
    <source>
        <dbReference type="SAM" id="MobiDB-lite"/>
    </source>
</evidence>
<feature type="compositionally biased region" description="Pro residues" evidence="3">
    <location>
        <begin position="306"/>
        <end position="315"/>
    </location>
</feature>
<protein>
    <recommendedName>
        <fullName evidence="2">Copper homeostasis protein cutC homolog</fullName>
    </recommendedName>
</protein>
<dbReference type="STRING" id="1093900.A0A507B4T2"/>
<organism evidence="4 5">
    <name type="scientific">Thyridium curvatum</name>
    <dbReference type="NCBI Taxonomy" id="1093900"/>
    <lineage>
        <taxon>Eukaryota</taxon>
        <taxon>Fungi</taxon>
        <taxon>Dikarya</taxon>
        <taxon>Ascomycota</taxon>
        <taxon>Pezizomycotina</taxon>
        <taxon>Sordariomycetes</taxon>
        <taxon>Sordariomycetidae</taxon>
        <taxon>Thyridiales</taxon>
        <taxon>Thyridiaceae</taxon>
        <taxon>Thyridium</taxon>
    </lineage>
</organism>
<feature type="compositionally biased region" description="Low complexity" evidence="3">
    <location>
        <begin position="181"/>
        <end position="290"/>
    </location>
</feature>
<evidence type="ECO:0000313" key="5">
    <source>
        <dbReference type="Proteomes" id="UP000319257"/>
    </source>
</evidence>
<dbReference type="GO" id="GO:0005507">
    <property type="term" value="F:copper ion binding"/>
    <property type="evidence" value="ECO:0007669"/>
    <property type="project" value="TreeGrafter"/>
</dbReference>
<feature type="compositionally biased region" description="Polar residues" evidence="3">
    <location>
        <begin position="394"/>
        <end position="419"/>
    </location>
</feature>
<dbReference type="GeneID" id="41979709"/>
<feature type="compositionally biased region" description="Polar residues" evidence="3">
    <location>
        <begin position="156"/>
        <end position="179"/>
    </location>
</feature>
<feature type="region of interest" description="Disordered" evidence="3">
    <location>
        <begin position="349"/>
        <end position="376"/>
    </location>
</feature>
<accession>A0A507B4T2</accession>
<name>A0A507B4T2_9PEZI</name>
<dbReference type="InterPro" id="IPR005627">
    <property type="entry name" value="CutC-like"/>
</dbReference>
<feature type="region of interest" description="Disordered" evidence="3">
    <location>
        <begin position="394"/>
        <end position="420"/>
    </location>
</feature>
<dbReference type="PANTHER" id="PTHR12598:SF0">
    <property type="entry name" value="COPPER HOMEOSTASIS PROTEIN CUTC HOMOLOG"/>
    <property type="match status" value="1"/>
</dbReference>
<feature type="region of interest" description="Disordered" evidence="3">
    <location>
        <begin position="306"/>
        <end position="331"/>
    </location>
</feature>
<sequence length="730" mass="80586">MGGKVWSVKEEEVFWTRIVPRSAKGLTLAKTFDPKTWGQLADEMQRLMGRESKRDYKDMMMFEHYFHNAMCKGKPYSPNAAKWAHKYRIQAGLLDRVEMEAEAKKEERRNQKKAQRGAAHKAAAQRMPQRNNTQAVSDRVAAQTDQAAGQTVPFDKSSQQLAPLSNSRYTQPQYPQRSATQRRQPYYPDRQQAANQQPQYEQAQYQQPQYQQTQYQQTQYQQPEYRQPESQQPESQQPESQQPESQQPESQQPESQQPYASAGSSQAGSSSNTAAAPSYPATTSMSASAYVQTTREDSQMILPYRPAPILEPPVPQSSASDNRNTTGYTQSYHQGWLPDLRASSQQLSAPNPAYYLPDPRSSYYPPPGQSHMSSSTTSSWGLVNYAADNGYQSPATSGAATPSDSSWEMVRSSRSNSDASGRHLEDLYHWDDPDALAESDTGTTAHHTFDFIDHSRAMPPSLAVLPLEIPTFSSSASENAISLGASRIELSAPGSYPAGGLTPRPADLPTSAASLPVPFRIMIRPRGAADNQQDFVYSDAEFAAMRDSIREFKASELLKPERGDGFVFGIVKHAGQDGGAVVVDEQRCEELVRLAGPFGCTYHRAFDAVLDSAGPASEAEALESVARCGFDAILTSGGKGNALENREMLRNLIQMAKGNIQIIVGGGVRSTNVANLARDILPNAANEHMPGEVWFHSSCLTPKSKGPEEPDEDELTRMVDRLQSIDHRQG</sequence>
<evidence type="ECO:0000256" key="1">
    <source>
        <dbReference type="ARBA" id="ARBA00007768"/>
    </source>
</evidence>
<reference evidence="4 5" key="1">
    <citation type="submission" date="2019-06" db="EMBL/GenBank/DDBJ databases">
        <title>Draft genome sequence of the filamentous fungus Phialemoniopsis curvata isolated from diesel fuel.</title>
        <authorList>
            <person name="Varaljay V.A."/>
            <person name="Lyon W.J."/>
            <person name="Crouch A.L."/>
            <person name="Drake C.E."/>
            <person name="Hollomon J.M."/>
            <person name="Nadeau L.J."/>
            <person name="Nunn H.S."/>
            <person name="Stevenson B.S."/>
            <person name="Bojanowski C.L."/>
            <person name="Crookes-Goodson W.J."/>
        </authorList>
    </citation>
    <scope>NUCLEOTIDE SEQUENCE [LARGE SCALE GENOMIC DNA]</scope>
    <source>
        <strain evidence="4 5">D216</strain>
    </source>
</reference>
<feature type="compositionally biased region" description="Polar residues" evidence="3">
    <location>
        <begin position="316"/>
        <end position="331"/>
    </location>
</feature>
<gene>
    <name evidence="4" type="ORF">E0L32_012262</name>
</gene>
<dbReference type="AlphaFoldDB" id="A0A507B4T2"/>
<dbReference type="InterPro" id="IPR036822">
    <property type="entry name" value="CutC-like_dom_sf"/>
</dbReference>
<feature type="compositionally biased region" description="Basic residues" evidence="3">
    <location>
        <begin position="110"/>
        <end position="119"/>
    </location>
</feature>
<dbReference type="OrthoDB" id="7392499at2759"/>